<dbReference type="InterPro" id="IPR014710">
    <property type="entry name" value="RmlC-like_jellyroll"/>
</dbReference>
<reference evidence="2" key="1">
    <citation type="journal article" date="2020" name="Stud. Mycol.">
        <title>101 Dothideomycetes genomes: a test case for predicting lifestyles and emergence of pathogens.</title>
        <authorList>
            <person name="Haridas S."/>
            <person name="Albert R."/>
            <person name="Binder M."/>
            <person name="Bloem J."/>
            <person name="Labutti K."/>
            <person name="Salamov A."/>
            <person name="Andreopoulos B."/>
            <person name="Baker S."/>
            <person name="Barry K."/>
            <person name="Bills G."/>
            <person name="Bluhm B."/>
            <person name="Cannon C."/>
            <person name="Castanera R."/>
            <person name="Culley D."/>
            <person name="Daum C."/>
            <person name="Ezra D."/>
            <person name="Gonzalez J."/>
            <person name="Henrissat B."/>
            <person name="Kuo A."/>
            <person name="Liang C."/>
            <person name="Lipzen A."/>
            <person name="Lutzoni F."/>
            <person name="Magnuson J."/>
            <person name="Mondo S."/>
            <person name="Nolan M."/>
            <person name="Ohm R."/>
            <person name="Pangilinan J."/>
            <person name="Park H.-J."/>
            <person name="Ramirez L."/>
            <person name="Alfaro M."/>
            <person name="Sun H."/>
            <person name="Tritt A."/>
            <person name="Yoshinaga Y."/>
            <person name="Zwiers L.-H."/>
            <person name="Turgeon B."/>
            <person name="Goodwin S."/>
            <person name="Spatafora J."/>
            <person name="Crous P."/>
            <person name="Grigoriev I."/>
        </authorList>
    </citation>
    <scope>NUCLEOTIDE SEQUENCE</scope>
    <source>
        <strain evidence="2">CBS 122367</strain>
    </source>
</reference>
<evidence type="ECO:0000259" key="1">
    <source>
        <dbReference type="Pfam" id="PF07883"/>
    </source>
</evidence>
<dbReference type="InterPro" id="IPR053146">
    <property type="entry name" value="QDO-like"/>
</dbReference>
<dbReference type="InterPro" id="IPR011051">
    <property type="entry name" value="RmlC_Cupin_sf"/>
</dbReference>
<dbReference type="PANTHER" id="PTHR36440:SF1">
    <property type="entry name" value="PUTATIVE (AFU_ORTHOLOGUE AFUA_8G07350)-RELATED"/>
    <property type="match status" value="1"/>
</dbReference>
<gene>
    <name evidence="2" type="ORF">K458DRAFT_367942</name>
</gene>
<dbReference type="OrthoDB" id="4124983at2759"/>
<accession>A0A6G1IZG1</accession>
<protein>
    <recommendedName>
        <fullName evidence="1">Cupin type-2 domain-containing protein</fullName>
    </recommendedName>
</protein>
<dbReference type="Proteomes" id="UP000799291">
    <property type="component" value="Unassembled WGS sequence"/>
</dbReference>
<dbReference type="InterPro" id="IPR013096">
    <property type="entry name" value="Cupin_2"/>
</dbReference>
<dbReference type="Gene3D" id="2.60.120.10">
    <property type="entry name" value="Jelly Rolls"/>
    <property type="match status" value="1"/>
</dbReference>
<dbReference type="EMBL" id="MU005583">
    <property type="protein sequence ID" value="KAF2683647.1"/>
    <property type="molecule type" value="Genomic_DNA"/>
</dbReference>
<dbReference type="PANTHER" id="PTHR36440">
    <property type="entry name" value="PUTATIVE (AFU_ORTHOLOGUE AFUA_8G07350)-RELATED"/>
    <property type="match status" value="1"/>
</dbReference>
<dbReference type="Pfam" id="PF07883">
    <property type="entry name" value="Cupin_2"/>
    <property type="match status" value="1"/>
</dbReference>
<dbReference type="SUPFAM" id="SSF51182">
    <property type="entry name" value="RmlC-like cupins"/>
    <property type="match status" value="1"/>
</dbReference>
<sequence>MDDEARQALASMAMPTRSINFVSAKSGEILKLGHITCRIMEDGSRTDNRIGSAEFTVPAGTAGPPAHWHEMHDETFLVTQGTIRFHAPNNTHIDASVGDYVTVPIRAPHTFSNPFDVEAKFFNTYTPAFYIDYFKILAEVSKSDEKMSKEKNLEVMARFATMPAKPMLEEMAKK</sequence>
<dbReference type="AlphaFoldDB" id="A0A6G1IZG1"/>
<evidence type="ECO:0000313" key="3">
    <source>
        <dbReference type="Proteomes" id="UP000799291"/>
    </source>
</evidence>
<feature type="domain" description="Cupin type-2" evidence="1">
    <location>
        <begin position="54"/>
        <end position="124"/>
    </location>
</feature>
<name>A0A6G1IZG1_9PLEO</name>
<organism evidence="2 3">
    <name type="scientific">Lentithecium fluviatile CBS 122367</name>
    <dbReference type="NCBI Taxonomy" id="1168545"/>
    <lineage>
        <taxon>Eukaryota</taxon>
        <taxon>Fungi</taxon>
        <taxon>Dikarya</taxon>
        <taxon>Ascomycota</taxon>
        <taxon>Pezizomycotina</taxon>
        <taxon>Dothideomycetes</taxon>
        <taxon>Pleosporomycetidae</taxon>
        <taxon>Pleosporales</taxon>
        <taxon>Massarineae</taxon>
        <taxon>Lentitheciaceae</taxon>
        <taxon>Lentithecium</taxon>
    </lineage>
</organism>
<keyword evidence="3" id="KW-1185">Reference proteome</keyword>
<evidence type="ECO:0000313" key="2">
    <source>
        <dbReference type="EMBL" id="KAF2683647.1"/>
    </source>
</evidence>
<proteinExistence type="predicted"/>